<gene>
    <name evidence="2" type="ORF">EJ065_0343</name>
</gene>
<accession>A0A410RJ29</accession>
<evidence type="ECO:0000313" key="2">
    <source>
        <dbReference type="EMBL" id="QAT81952.1"/>
    </source>
</evidence>
<evidence type="ECO:0000313" key="3">
    <source>
        <dbReference type="Proteomes" id="UP000288758"/>
    </source>
</evidence>
<name>A0A410RJ29_CORCK</name>
<organism evidence="2 3">
    <name type="scientific">Corallococcus coralloides</name>
    <name type="common">Myxococcus coralloides</name>
    <dbReference type="NCBI Taxonomy" id="184914"/>
    <lineage>
        <taxon>Bacteria</taxon>
        <taxon>Pseudomonadati</taxon>
        <taxon>Myxococcota</taxon>
        <taxon>Myxococcia</taxon>
        <taxon>Myxococcales</taxon>
        <taxon>Cystobacterineae</taxon>
        <taxon>Myxococcaceae</taxon>
        <taxon>Corallococcus</taxon>
    </lineage>
</organism>
<dbReference type="RefSeq" id="WP_128794366.1">
    <property type="nucleotide sequence ID" value="NZ_CP034669.1"/>
</dbReference>
<dbReference type="EMBL" id="CP034669">
    <property type="protein sequence ID" value="QAT81952.1"/>
    <property type="molecule type" value="Genomic_DNA"/>
</dbReference>
<keyword evidence="1" id="KW-0472">Membrane</keyword>
<reference evidence="2 3" key="1">
    <citation type="submission" date="2018-12" db="EMBL/GenBank/DDBJ databases">
        <title>Complete Genome Sequence of the Corallopyronin A producing Myxobacterium Corallococcus coralloides B035.</title>
        <authorList>
            <person name="Bouhired S.M."/>
            <person name="Rupp O."/>
            <person name="Blom J."/>
            <person name="Schaeberle T.F."/>
            <person name="Kehraus S."/>
            <person name="Schiefer A."/>
            <person name="Pfarr K."/>
            <person name="Goesmann A."/>
            <person name="Hoerauf A."/>
            <person name="Koenig G.M."/>
        </authorList>
    </citation>
    <scope>NUCLEOTIDE SEQUENCE [LARGE SCALE GENOMIC DNA]</scope>
    <source>
        <strain evidence="2 3">B035</strain>
    </source>
</reference>
<sequence length="78" mass="8583">MDRPSAPSQESKPLPSFVREGLGWLLALHLLLALMPSLHLVETLQAGAHKARVWWKAADTVRRHAAPLLPAMLKASAR</sequence>
<keyword evidence="1" id="KW-1133">Transmembrane helix</keyword>
<dbReference type="AlphaFoldDB" id="A0A410RJ29"/>
<dbReference type="Proteomes" id="UP000288758">
    <property type="component" value="Chromosome"/>
</dbReference>
<proteinExistence type="predicted"/>
<keyword evidence="1" id="KW-0812">Transmembrane</keyword>
<feature type="transmembrane region" description="Helical" evidence="1">
    <location>
        <begin position="22"/>
        <end position="41"/>
    </location>
</feature>
<protein>
    <submittedName>
        <fullName evidence="2">Uncharacterized protein</fullName>
    </submittedName>
</protein>
<evidence type="ECO:0000256" key="1">
    <source>
        <dbReference type="SAM" id="Phobius"/>
    </source>
</evidence>